<dbReference type="Gene3D" id="2.60.120.40">
    <property type="match status" value="1"/>
</dbReference>
<dbReference type="KEGG" id="cvn:111105382"/>
<keyword evidence="6" id="KW-1185">Reference proteome</keyword>
<dbReference type="SUPFAM" id="SSF49842">
    <property type="entry name" value="TNF-like"/>
    <property type="match status" value="1"/>
</dbReference>
<gene>
    <name evidence="7 8 9 10 11 12 13 14" type="primary">LOC111105382</name>
</gene>
<sequence>MSSKGKQNFEKEDENTGITVKESQSLNTTSHANDRDESRLSHNKCQQTDSVYKPPESTDVLASGVVFWKDPKFWIQIGIIGVIQLVICVYMSVSWKRDTENLISCRHGEAASESSCEDCFCDAACKLSQRDVLNFASQNDFENLLDVDWDRRKKVLEKDFNRKFKDLFDEEWDTRKKILEEDLSRKLEDKETVVFNAVVTKHGHFERNTPVNIIYDQVLYDTHNAYSNQTRAFTAPMDGLYVFTWTTLVEAKKILNTELLVNRIRTGLGSCDNEGNNGYENCSNTIPVLLKAGDEVSIRSTTGNYIYGSTWSSFKGWRT</sequence>
<feature type="domain" description="C1q" evidence="5">
    <location>
        <begin position="188"/>
        <end position="319"/>
    </location>
</feature>
<comment type="subcellular location">
    <subcellularLocation>
        <location evidence="1">Secreted</location>
    </subcellularLocation>
</comment>
<evidence type="ECO:0000313" key="13">
    <source>
        <dbReference type="RefSeq" id="XP_022295365.1"/>
    </source>
</evidence>
<feature type="region of interest" description="Disordered" evidence="3">
    <location>
        <begin position="1"/>
        <end position="54"/>
    </location>
</feature>
<keyword evidence="4" id="KW-1133">Transmembrane helix</keyword>
<reference evidence="7 8" key="1">
    <citation type="submission" date="2025-04" db="UniProtKB">
        <authorList>
            <consortium name="RefSeq"/>
        </authorList>
    </citation>
    <scope>IDENTIFICATION</scope>
    <source>
        <tissue evidence="7 8">Whole sample</tissue>
    </source>
</reference>
<keyword evidence="4" id="KW-0472">Membrane</keyword>
<dbReference type="AlphaFoldDB" id="A0A8B8AW04"/>
<evidence type="ECO:0000313" key="7">
    <source>
        <dbReference type="RefSeq" id="XP_022295358.1"/>
    </source>
</evidence>
<evidence type="ECO:0000313" key="14">
    <source>
        <dbReference type="RefSeq" id="XP_022295366.1"/>
    </source>
</evidence>
<evidence type="ECO:0000313" key="8">
    <source>
        <dbReference type="RefSeq" id="XP_022295359.1"/>
    </source>
</evidence>
<dbReference type="PANTHER" id="PTHR15427:SF33">
    <property type="entry name" value="COLLAGEN IV NC1 DOMAIN-CONTAINING PROTEIN"/>
    <property type="match status" value="1"/>
</dbReference>
<evidence type="ECO:0000313" key="6">
    <source>
        <dbReference type="Proteomes" id="UP000694844"/>
    </source>
</evidence>
<dbReference type="InterPro" id="IPR001073">
    <property type="entry name" value="C1q_dom"/>
</dbReference>
<evidence type="ECO:0000256" key="2">
    <source>
        <dbReference type="ARBA" id="ARBA00022525"/>
    </source>
</evidence>
<evidence type="ECO:0000259" key="5">
    <source>
        <dbReference type="PROSITE" id="PS50871"/>
    </source>
</evidence>
<dbReference type="GO" id="GO:0005581">
    <property type="term" value="C:collagen trimer"/>
    <property type="evidence" value="ECO:0007669"/>
    <property type="project" value="UniProtKB-KW"/>
</dbReference>
<organism evidence="6 13">
    <name type="scientific">Crassostrea virginica</name>
    <name type="common">Eastern oyster</name>
    <dbReference type="NCBI Taxonomy" id="6565"/>
    <lineage>
        <taxon>Eukaryota</taxon>
        <taxon>Metazoa</taxon>
        <taxon>Spiralia</taxon>
        <taxon>Lophotrochozoa</taxon>
        <taxon>Mollusca</taxon>
        <taxon>Bivalvia</taxon>
        <taxon>Autobranchia</taxon>
        <taxon>Pteriomorphia</taxon>
        <taxon>Ostreida</taxon>
        <taxon>Ostreoidea</taxon>
        <taxon>Ostreidae</taxon>
        <taxon>Crassostrea</taxon>
    </lineage>
</organism>
<evidence type="ECO:0000256" key="4">
    <source>
        <dbReference type="SAM" id="Phobius"/>
    </source>
</evidence>
<dbReference type="Pfam" id="PF00386">
    <property type="entry name" value="C1q"/>
    <property type="match status" value="1"/>
</dbReference>
<dbReference type="RefSeq" id="XP_022295360.1">
    <property type="nucleotide sequence ID" value="XM_022439652.1"/>
</dbReference>
<keyword evidence="2" id="KW-0964">Secreted</keyword>
<proteinExistence type="predicted"/>
<evidence type="ECO:0000313" key="11">
    <source>
        <dbReference type="RefSeq" id="XP_022295362.1"/>
    </source>
</evidence>
<dbReference type="SMART" id="SM00110">
    <property type="entry name" value="C1Q"/>
    <property type="match status" value="1"/>
</dbReference>
<dbReference type="RefSeq" id="XP_022295359.1">
    <property type="nucleotide sequence ID" value="XM_022439651.1"/>
</dbReference>
<protein>
    <submittedName>
        <fullName evidence="7 8">Uncharacterized protein LOC111105382</fullName>
    </submittedName>
</protein>
<name>A0A8B8AW04_CRAVI</name>
<dbReference type="GeneID" id="111105382"/>
<evidence type="ECO:0000313" key="9">
    <source>
        <dbReference type="RefSeq" id="XP_022295360.1"/>
    </source>
</evidence>
<evidence type="ECO:0000313" key="12">
    <source>
        <dbReference type="RefSeq" id="XP_022295363.1"/>
    </source>
</evidence>
<dbReference type="RefSeq" id="XP_022295362.1">
    <property type="nucleotide sequence ID" value="XM_022439654.1"/>
</dbReference>
<dbReference type="PANTHER" id="PTHR15427">
    <property type="entry name" value="EMILIN ELASTIN MICROFIBRIL INTERFACE-LOCATED PROTEIN ELASTIN MICROFIBRIL INTERFACER"/>
    <property type="match status" value="1"/>
</dbReference>
<keyword evidence="4" id="KW-0812">Transmembrane</keyword>
<dbReference type="RefSeq" id="XP_022295361.1">
    <property type="nucleotide sequence ID" value="XM_022439653.1"/>
</dbReference>
<dbReference type="RefSeq" id="XP_022295358.1">
    <property type="nucleotide sequence ID" value="XM_022439650.1"/>
</dbReference>
<feature type="transmembrane region" description="Helical" evidence="4">
    <location>
        <begin position="73"/>
        <end position="93"/>
    </location>
</feature>
<dbReference type="RefSeq" id="XP_022295363.1">
    <property type="nucleotide sequence ID" value="XM_022439655.1"/>
</dbReference>
<dbReference type="PROSITE" id="PS50871">
    <property type="entry name" value="C1Q"/>
    <property type="match status" value="1"/>
</dbReference>
<dbReference type="InterPro" id="IPR008983">
    <property type="entry name" value="Tumour_necrosis_fac-like_dom"/>
</dbReference>
<dbReference type="RefSeq" id="XP_022295365.1">
    <property type="nucleotide sequence ID" value="XM_022439657.1"/>
</dbReference>
<dbReference type="RefSeq" id="XP_022295366.1">
    <property type="nucleotide sequence ID" value="XM_022439658.1"/>
</dbReference>
<evidence type="ECO:0000313" key="10">
    <source>
        <dbReference type="RefSeq" id="XP_022295361.1"/>
    </source>
</evidence>
<dbReference type="InterPro" id="IPR050392">
    <property type="entry name" value="Collagen/C1q_domain"/>
</dbReference>
<evidence type="ECO:0000256" key="1">
    <source>
        <dbReference type="ARBA" id="ARBA00004613"/>
    </source>
</evidence>
<evidence type="ECO:0000256" key="3">
    <source>
        <dbReference type="SAM" id="MobiDB-lite"/>
    </source>
</evidence>
<feature type="compositionally biased region" description="Polar residues" evidence="3">
    <location>
        <begin position="16"/>
        <end position="31"/>
    </location>
</feature>
<dbReference type="Proteomes" id="UP000694844">
    <property type="component" value="Chromosome 7"/>
</dbReference>
<accession>A0A8B8AW04</accession>